<dbReference type="InterPro" id="IPR053164">
    <property type="entry name" value="IS1016-like_transposase"/>
</dbReference>
<comment type="caution">
    <text evidence="1">The sequence shown here is derived from an EMBL/GenBank/DDBJ whole genome shotgun (WGS) entry which is preliminary data.</text>
</comment>
<dbReference type="EMBL" id="JAVRJZ010000006">
    <property type="protein sequence ID" value="KAK2721202.1"/>
    <property type="molecule type" value="Genomic_DNA"/>
</dbReference>
<keyword evidence="2" id="KW-1185">Reference proteome</keyword>
<evidence type="ECO:0000313" key="2">
    <source>
        <dbReference type="Proteomes" id="UP001187531"/>
    </source>
</evidence>
<reference evidence="1" key="1">
    <citation type="submission" date="2023-07" db="EMBL/GenBank/DDBJ databases">
        <title>Chromosome-level genome assembly of Artemia franciscana.</title>
        <authorList>
            <person name="Jo E."/>
        </authorList>
    </citation>
    <scope>NUCLEOTIDE SEQUENCE</scope>
    <source>
        <tissue evidence="1">Whole body</tissue>
    </source>
</reference>
<gene>
    <name evidence="1" type="ORF">QYM36_003470</name>
</gene>
<protein>
    <recommendedName>
        <fullName evidence="3">Transposase</fullName>
    </recommendedName>
</protein>
<proteinExistence type="predicted"/>
<organism evidence="1 2">
    <name type="scientific">Artemia franciscana</name>
    <name type="common">Brine shrimp</name>
    <name type="synonym">Artemia sanfranciscana</name>
    <dbReference type="NCBI Taxonomy" id="6661"/>
    <lineage>
        <taxon>Eukaryota</taxon>
        <taxon>Metazoa</taxon>
        <taxon>Ecdysozoa</taxon>
        <taxon>Arthropoda</taxon>
        <taxon>Crustacea</taxon>
        <taxon>Branchiopoda</taxon>
        <taxon>Anostraca</taxon>
        <taxon>Artemiidae</taxon>
        <taxon>Artemia</taxon>
    </lineage>
</organism>
<accession>A0AA88II31</accession>
<dbReference type="PANTHER" id="PTHR47163:SF2">
    <property type="entry name" value="SI:DKEY-17M8.2"/>
    <property type="match status" value="1"/>
</dbReference>
<dbReference type="PANTHER" id="PTHR47163">
    <property type="entry name" value="DDE_TNP_IS1595 DOMAIN-CONTAINING PROTEIN"/>
    <property type="match status" value="1"/>
</dbReference>
<evidence type="ECO:0000313" key="1">
    <source>
        <dbReference type="EMBL" id="KAK2721202.1"/>
    </source>
</evidence>
<sequence>MALSLKRKCNFRKSINHRTWLERSRLTLQQNFRFLMIWLQTNASREELAFNNVGISKQTIVDWSMFCREVCIYACHSSTVRFGGKGKLVEIDEAKFGKLKYNRGRIVDGVWVFGGIERSTGNSFMVAVPDRSSATLAFCRILNERSFSTLFVKEYRKQLRKASNSLSRRGSLEQRLGSSSEKRLSWSSEYFAVELGNFRPVTLKVASFFKQEPEKMKDEDLFKYLPELKKSNRACKRLKCIPGQLKLDVSSCPTEPKYCLTSKLAKIEPYPGKLQTL</sequence>
<evidence type="ECO:0008006" key="3">
    <source>
        <dbReference type="Google" id="ProtNLM"/>
    </source>
</evidence>
<dbReference type="Proteomes" id="UP001187531">
    <property type="component" value="Unassembled WGS sequence"/>
</dbReference>
<dbReference type="AlphaFoldDB" id="A0AA88II31"/>
<name>A0AA88II31_ARTSF</name>